<dbReference type="PANTHER" id="PTHR47053:SF1">
    <property type="entry name" value="MUREIN DD-ENDOPEPTIDASE MEPH-RELATED"/>
    <property type="match status" value="1"/>
</dbReference>
<dbReference type="OrthoDB" id="9813368at2"/>
<dbReference type="GO" id="GO:0006508">
    <property type="term" value="P:proteolysis"/>
    <property type="evidence" value="ECO:0007669"/>
    <property type="project" value="UniProtKB-KW"/>
</dbReference>
<dbReference type="InterPro" id="IPR051202">
    <property type="entry name" value="Peptidase_C40"/>
</dbReference>
<evidence type="ECO:0000256" key="6">
    <source>
        <dbReference type="ARBA" id="ARBA00022807"/>
    </source>
</evidence>
<dbReference type="Proteomes" id="UP000219252">
    <property type="component" value="Unassembled WGS sequence"/>
</dbReference>
<keyword evidence="4" id="KW-0677">Repeat</keyword>
<dbReference type="Gene3D" id="3.90.1720.10">
    <property type="entry name" value="endopeptidase domain like (from Nostoc punctiforme)"/>
    <property type="match status" value="1"/>
</dbReference>
<dbReference type="SUPFAM" id="SSF54106">
    <property type="entry name" value="LysM domain"/>
    <property type="match status" value="1"/>
</dbReference>
<keyword evidence="3" id="KW-0732">Signal</keyword>
<evidence type="ECO:0000313" key="9">
    <source>
        <dbReference type="EMBL" id="SOC36144.1"/>
    </source>
</evidence>
<reference evidence="10" key="1">
    <citation type="submission" date="2017-08" db="EMBL/GenBank/DDBJ databases">
        <authorList>
            <person name="Varghese N."/>
            <person name="Submissions S."/>
        </authorList>
    </citation>
    <scope>NUCLEOTIDE SEQUENCE [LARGE SCALE GENOMIC DNA]</scope>
    <source>
        <strain evidence="10">JC23</strain>
    </source>
</reference>
<sequence>MKFSIRKAVVGAFATTILFSGVEIANAQYTAKQGDTLFKIAKKYNMTLTDIIELNPHFENPNSIDIGDKVVVRSGDIATDLVDYARSLQDRTTYVYGGQENYNPPLYTDCSGWTQHIYYMFGINLPRTSAEQATVGTPVKFEDMKKGDLMFFSTREDKEITHVGIYMGNDYWISNLNTEDDVEILSTWGSWTQKHFLWAQRVL</sequence>
<evidence type="ECO:0000259" key="7">
    <source>
        <dbReference type="PROSITE" id="PS51782"/>
    </source>
</evidence>
<dbReference type="CDD" id="cd00118">
    <property type="entry name" value="LysM"/>
    <property type="match status" value="1"/>
</dbReference>
<accession>A0A285U2I8</accession>
<keyword evidence="5" id="KW-0378">Hydrolase</keyword>
<evidence type="ECO:0000256" key="2">
    <source>
        <dbReference type="ARBA" id="ARBA00022670"/>
    </source>
</evidence>
<dbReference type="Pfam" id="PF00877">
    <property type="entry name" value="NLPC_P60"/>
    <property type="match status" value="1"/>
</dbReference>
<dbReference type="Gene3D" id="3.10.350.10">
    <property type="entry name" value="LysM domain"/>
    <property type="match status" value="1"/>
</dbReference>
<dbReference type="Pfam" id="PF01476">
    <property type="entry name" value="LysM"/>
    <property type="match status" value="1"/>
</dbReference>
<evidence type="ECO:0000256" key="4">
    <source>
        <dbReference type="ARBA" id="ARBA00022737"/>
    </source>
</evidence>
<keyword evidence="2" id="KW-0645">Protease</keyword>
<evidence type="ECO:0000256" key="3">
    <source>
        <dbReference type="ARBA" id="ARBA00022729"/>
    </source>
</evidence>
<gene>
    <name evidence="9" type="ORF">SAMN05877842_102123</name>
</gene>
<protein>
    <submittedName>
        <fullName evidence="9">LysM domain-containing protein</fullName>
    </submittedName>
</protein>
<name>A0A285U2I8_9BACL</name>
<dbReference type="SMART" id="SM00257">
    <property type="entry name" value="LysM"/>
    <property type="match status" value="1"/>
</dbReference>
<evidence type="ECO:0000259" key="8">
    <source>
        <dbReference type="PROSITE" id="PS51935"/>
    </source>
</evidence>
<dbReference type="SUPFAM" id="SSF54001">
    <property type="entry name" value="Cysteine proteinases"/>
    <property type="match status" value="1"/>
</dbReference>
<evidence type="ECO:0000313" key="10">
    <source>
        <dbReference type="Proteomes" id="UP000219252"/>
    </source>
</evidence>
<dbReference type="InterPro" id="IPR038765">
    <property type="entry name" value="Papain-like_cys_pep_sf"/>
</dbReference>
<evidence type="ECO:0000256" key="1">
    <source>
        <dbReference type="ARBA" id="ARBA00007074"/>
    </source>
</evidence>
<comment type="similarity">
    <text evidence="1">Belongs to the peptidase C40 family.</text>
</comment>
<dbReference type="InterPro" id="IPR018392">
    <property type="entry name" value="LysM"/>
</dbReference>
<keyword evidence="6" id="KW-0788">Thiol protease</keyword>
<feature type="domain" description="NlpC/P60" evidence="8">
    <location>
        <begin position="75"/>
        <end position="203"/>
    </location>
</feature>
<dbReference type="InterPro" id="IPR000064">
    <property type="entry name" value="NLP_P60_dom"/>
</dbReference>
<feature type="domain" description="LysM" evidence="7">
    <location>
        <begin position="27"/>
        <end position="72"/>
    </location>
</feature>
<organism evidence="9 10">
    <name type="scientific">Ureibacillus acetophenoni</name>
    <dbReference type="NCBI Taxonomy" id="614649"/>
    <lineage>
        <taxon>Bacteria</taxon>
        <taxon>Bacillati</taxon>
        <taxon>Bacillota</taxon>
        <taxon>Bacilli</taxon>
        <taxon>Bacillales</taxon>
        <taxon>Caryophanaceae</taxon>
        <taxon>Ureibacillus</taxon>
    </lineage>
</organism>
<evidence type="ECO:0000256" key="5">
    <source>
        <dbReference type="ARBA" id="ARBA00022801"/>
    </source>
</evidence>
<dbReference type="PANTHER" id="PTHR47053">
    <property type="entry name" value="MUREIN DD-ENDOPEPTIDASE MEPH-RELATED"/>
    <property type="match status" value="1"/>
</dbReference>
<proteinExistence type="inferred from homology"/>
<keyword evidence="10" id="KW-1185">Reference proteome</keyword>
<dbReference type="AlphaFoldDB" id="A0A285U2I8"/>
<dbReference type="PROSITE" id="PS51935">
    <property type="entry name" value="NLPC_P60"/>
    <property type="match status" value="1"/>
</dbReference>
<dbReference type="PROSITE" id="PS51782">
    <property type="entry name" value="LYSM"/>
    <property type="match status" value="1"/>
</dbReference>
<dbReference type="EMBL" id="OBQC01000002">
    <property type="protein sequence ID" value="SOC36144.1"/>
    <property type="molecule type" value="Genomic_DNA"/>
</dbReference>
<dbReference type="RefSeq" id="WP_097148210.1">
    <property type="nucleotide sequence ID" value="NZ_OBQC01000002.1"/>
</dbReference>
<dbReference type="GO" id="GO:0008234">
    <property type="term" value="F:cysteine-type peptidase activity"/>
    <property type="evidence" value="ECO:0007669"/>
    <property type="project" value="UniProtKB-KW"/>
</dbReference>
<dbReference type="InterPro" id="IPR036779">
    <property type="entry name" value="LysM_dom_sf"/>
</dbReference>